<evidence type="ECO:0000256" key="9">
    <source>
        <dbReference type="ARBA" id="ARBA00023015"/>
    </source>
</evidence>
<comment type="subcellular location">
    <subcellularLocation>
        <location evidence="1">Nucleus</location>
    </subcellularLocation>
</comment>
<reference evidence="14" key="1">
    <citation type="journal article" date="2020" name="Stud. Mycol.">
        <title>101 Dothideomycetes genomes: a test case for predicting lifestyles and emergence of pathogens.</title>
        <authorList>
            <person name="Haridas S."/>
            <person name="Albert R."/>
            <person name="Binder M."/>
            <person name="Bloem J."/>
            <person name="Labutti K."/>
            <person name="Salamov A."/>
            <person name="Andreopoulos B."/>
            <person name="Baker S."/>
            <person name="Barry K."/>
            <person name="Bills G."/>
            <person name="Bluhm B."/>
            <person name="Cannon C."/>
            <person name="Castanera R."/>
            <person name="Culley D."/>
            <person name="Daum C."/>
            <person name="Ezra D."/>
            <person name="Gonzalez J."/>
            <person name="Henrissat B."/>
            <person name="Kuo A."/>
            <person name="Liang C."/>
            <person name="Lipzen A."/>
            <person name="Lutzoni F."/>
            <person name="Magnuson J."/>
            <person name="Mondo S."/>
            <person name="Nolan M."/>
            <person name="Ohm R."/>
            <person name="Pangilinan J."/>
            <person name="Park H.-J."/>
            <person name="Ramirez L."/>
            <person name="Alfaro M."/>
            <person name="Sun H."/>
            <person name="Tritt A."/>
            <person name="Yoshinaga Y."/>
            <person name="Zwiers L.-H."/>
            <person name="Turgeon B."/>
            <person name="Goodwin S."/>
            <person name="Spatafora J."/>
            <person name="Crous P."/>
            <person name="Grigoriev I."/>
        </authorList>
    </citation>
    <scope>NUCLEOTIDE SEQUENCE</scope>
    <source>
        <strain evidence="14">CBS 130266</strain>
    </source>
</reference>
<dbReference type="Gene3D" id="3.40.430.10">
    <property type="entry name" value="Dihydrofolate Reductase, subunit A"/>
    <property type="match status" value="1"/>
</dbReference>
<comment type="similarity">
    <text evidence="3">Belongs to the Mediator complex subunit 22 family.</text>
</comment>
<dbReference type="GO" id="GO:0005739">
    <property type="term" value="C:mitochondrion"/>
    <property type="evidence" value="ECO:0007669"/>
    <property type="project" value="TreeGrafter"/>
</dbReference>
<dbReference type="EC" id="1.5.1.3" evidence="4"/>
<keyword evidence="15" id="KW-1185">Reference proteome</keyword>
<proteinExistence type="inferred from homology"/>
<dbReference type="InterPro" id="IPR024072">
    <property type="entry name" value="DHFR-like_dom_sf"/>
</dbReference>
<dbReference type="GO" id="GO:0046452">
    <property type="term" value="P:dihydrofolate metabolic process"/>
    <property type="evidence" value="ECO:0007669"/>
    <property type="project" value="TreeGrafter"/>
</dbReference>
<evidence type="ECO:0000256" key="4">
    <source>
        <dbReference type="ARBA" id="ARBA00012856"/>
    </source>
</evidence>
<evidence type="ECO:0000256" key="11">
    <source>
        <dbReference type="ARBA" id="ARBA00023242"/>
    </source>
</evidence>
<gene>
    <name evidence="14" type="ORF">EJ08DRAFT_675933</name>
</gene>
<dbReference type="GO" id="GO:0046654">
    <property type="term" value="P:tetrahydrofolate biosynthetic process"/>
    <property type="evidence" value="ECO:0007669"/>
    <property type="project" value="InterPro"/>
</dbReference>
<dbReference type="GO" id="GO:0004146">
    <property type="term" value="F:dihydrofolate reductase activity"/>
    <property type="evidence" value="ECO:0007669"/>
    <property type="project" value="UniProtKB-EC"/>
</dbReference>
<dbReference type="PROSITE" id="PS51330">
    <property type="entry name" value="DHFR_2"/>
    <property type="match status" value="1"/>
</dbReference>
<evidence type="ECO:0000313" key="14">
    <source>
        <dbReference type="EMBL" id="KAF2434437.1"/>
    </source>
</evidence>
<evidence type="ECO:0000256" key="6">
    <source>
        <dbReference type="ARBA" id="ARBA00022563"/>
    </source>
</evidence>
<evidence type="ECO:0000256" key="3">
    <source>
        <dbReference type="ARBA" id="ARBA00005942"/>
    </source>
</evidence>
<organism evidence="14 15">
    <name type="scientific">Tothia fuscella</name>
    <dbReference type="NCBI Taxonomy" id="1048955"/>
    <lineage>
        <taxon>Eukaryota</taxon>
        <taxon>Fungi</taxon>
        <taxon>Dikarya</taxon>
        <taxon>Ascomycota</taxon>
        <taxon>Pezizomycotina</taxon>
        <taxon>Dothideomycetes</taxon>
        <taxon>Pleosporomycetidae</taxon>
        <taxon>Venturiales</taxon>
        <taxon>Cylindrosympodiaceae</taxon>
        <taxon>Tothia</taxon>
    </lineage>
</organism>
<dbReference type="GO" id="GO:0050661">
    <property type="term" value="F:NADP binding"/>
    <property type="evidence" value="ECO:0007669"/>
    <property type="project" value="InterPro"/>
</dbReference>
<dbReference type="PROSITE" id="PS00075">
    <property type="entry name" value="DHFR_1"/>
    <property type="match status" value="1"/>
</dbReference>
<dbReference type="PANTHER" id="PTHR48069">
    <property type="entry name" value="DIHYDROFOLATE REDUCTASE"/>
    <property type="match status" value="1"/>
</dbReference>
<dbReference type="InterPro" id="IPR009332">
    <property type="entry name" value="Med22"/>
</dbReference>
<keyword evidence="7" id="KW-0521">NADP</keyword>
<keyword evidence="8" id="KW-0560">Oxidoreductase</keyword>
<dbReference type="InterPro" id="IPR012259">
    <property type="entry name" value="DHFR"/>
</dbReference>
<evidence type="ECO:0000256" key="1">
    <source>
        <dbReference type="ARBA" id="ARBA00004123"/>
    </source>
</evidence>
<keyword evidence="10" id="KW-0804">Transcription</keyword>
<evidence type="ECO:0000256" key="2">
    <source>
        <dbReference type="ARBA" id="ARBA00004903"/>
    </source>
</evidence>
<dbReference type="GO" id="GO:0006730">
    <property type="term" value="P:one-carbon metabolic process"/>
    <property type="evidence" value="ECO:0007669"/>
    <property type="project" value="UniProtKB-KW"/>
</dbReference>
<evidence type="ECO:0000256" key="10">
    <source>
        <dbReference type="ARBA" id="ARBA00023163"/>
    </source>
</evidence>
<keyword evidence="6" id="KW-0554">One-carbon metabolism</keyword>
<evidence type="ECO:0000256" key="8">
    <source>
        <dbReference type="ARBA" id="ARBA00023002"/>
    </source>
</evidence>
<feature type="domain" description="DHFR" evidence="13">
    <location>
        <begin position="155"/>
        <end position="369"/>
    </location>
</feature>
<dbReference type="GO" id="GO:0006357">
    <property type="term" value="P:regulation of transcription by RNA polymerase II"/>
    <property type="evidence" value="ECO:0007669"/>
    <property type="project" value="InterPro"/>
</dbReference>
<evidence type="ECO:0000256" key="7">
    <source>
        <dbReference type="ARBA" id="ARBA00022857"/>
    </source>
</evidence>
<dbReference type="GO" id="GO:0003712">
    <property type="term" value="F:transcription coregulator activity"/>
    <property type="evidence" value="ECO:0007669"/>
    <property type="project" value="InterPro"/>
</dbReference>
<dbReference type="PRINTS" id="PR00070">
    <property type="entry name" value="DHFR"/>
</dbReference>
<dbReference type="Pfam" id="PF00186">
    <property type="entry name" value="DHFR_1"/>
    <property type="match status" value="1"/>
</dbReference>
<name>A0A9P4U2Z0_9PEZI</name>
<dbReference type="SUPFAM" id="SSF53597">
    <property type="entry name" value="Dihydrofolate reductase-like"/>
    <property type="match status" value="1"/>
</dbReference>
<comment type="caution">
    <text evidence="14">The sequence shown here is derived from an EMBL/GenBank/DDBJ whole genome shotgun (WGS) entry which is preliminary data.</text>
</comment>
<evidence type="ECO:0000256" key="5">
    <source>
        <dbReference type="ARBA" id="ARBA00018886"/>
    </source>
</evidence>
<protein>
    <recommendedName>
        <fullName evidence="5">Dihydrofolate reductase</fullName>
        <ecNumber evidence="4">1.5.1.3</ecNumber>
    </recommendedName>
</protein>
<dbReference type="CDD" id="cd00209">
    <property type="entry name" value="DHFR"/>
    <property type="match status" value="1"/>
</dbReference>
<dbReference type="Proteomes" id="UP000800235">
    <property type="component" value="Unassembled WGS sequence"/>
</dbReference>
<dbReference type="AlphaFoldDB" id="A0A9P4U2Z0"/>
<evidence type="ECO:0000256" key="12">
    <source>
        <dbReference type="RuleBase" id="RU004474"/>
    </source>
</evidence>
<evidence type="ECO:0000259" key="13">
    <source>
        <dbReference type="PROSITE" id="PS51330"/>
    </source>
</evidence>
<evidence type="ECO:0000313" key="15">
    <source>
        <dbReference type="Proteomes" id="UP000800235"/>
    </source>
</evidence>
<sequence length="415" mass="46135">MEASELNGDAMRKRIRSRVAALIKNYAELLDLAIPSENKGDNNDLATTSSKAYRMDMATQGMIRAAEDLLSLIHQMKEIWLFGKLDTTRSSEVQEQTEEDAKAIVALLRELKERGLPNEGAYTISTSTKTPTPSQPTIQITSPQATAATMPKSLPLTLIVAATPSLGIGANGALPWRIKSEIQYFARVTTRLPSSIPMTSNTQNAVIMGRKTWESIPKKFRPLKGRINVVLSSKSGEGDAGEGALWVRSLREGVEMLSNRQLQNVDGNEGKEGQEEEVKVARVFVIGGATVYKAALEMEETERVLLTKVQGDHWGCDTFFPVQLDGEEGGKARWKKNNHQELDKWVGEDVPAELVREGDVQFEYCMYEKADTVQAGNDNLCYGRDYLKDVTWSITRLKPVKIAENSTPRMINLKR</sequence>
<dbReference type="Pfam" id="PF06179">
    <property type="entry name" value="Med22"/>
    <property type="match status" value="1"/>
</dbReference>
<dbReference type="EMBL" id="MU007016">
    <property type="protein sequence ID" value="KAF2434437.1"/>
    <property type="molecule type" value="Genomic_DNA"/>
</dbReference>
<keyword evidence="11" id="KW-0539">Nucleus</keyword>
<keyword evidence="9" id="KW-0805">Transcription regulation</keyword>
<dbReference type="GO" id="GO:0016592">
    <property type="term" value="C:mediator complex"/>
    <property type="evidence" value="ECO:0007669"/>
    <property type="project" value="InterPro"/>
</dbReference>
<dbReference type="OrthoDB" id="414698at2759"/>
<dbReference type="GO" id="GO:0046655">
    <property type="term" value="P:folic acid metabolic process"/>
    <property type="evidence" value="ECO:0007669"/>
    <property type="project" value="TreeGrafter"/>
</dbReference>
<dbReference type="InterPro" id="IPR017925">
    <property type="entry name" value="DHFR_CS"/>
</dbReference>
<comment type="similarity">
    <text evidence="12">Belongs to the dihydrofolate reductase family.</text>
</comment>
<dbReference type="InterPro" id="IPR001796">
    <property type="entry name" value="DHFR_dom"/>
</dbReference>
<comment type="pathway">
    <text evidence="2">Cofactor biosynthesis; tetrahydrofolate biosynthesis; 5,6,7,8-tetrahydrofolate from 7,8-dihydrofolate: step 1/1.</text>
</comment>
<dbReference type="PANTHER" id="PTHR48069:SF3">
    <property type="entry name" value="DIHYDROFOLATE REDUCTASE"/>
    <property type="match status" value="1"/>
</dbReference>
<accession>A0A9P4U2Z0</accession>